<reference evidence="2" key="1">
    <citation type="submission" date="2020-03" db="EMBL/GenBank/DDBJ databases">
        <title>The deep terrestrial virosphere.</title>
        <authorList>
            <person name="Holmfeldt K."/>
            <person name="Nilsson E."/>
            <person name="Simone D."/>
            <person name="Lopez-Fernandez M."/>
            <person name="Wu X."/>
            <person name="de Brujin I."/>
            <person name="Lundin D."/>
            <person name="Andersson A."/>
            <person name="Bertilsson S."/>
            <person name="Dopson M."/>
        </authorList>
    </citation>
    <scope>NUCLEOTIDE SEQUENCE</scope>
    <source>
        <strain evidence="4">MM415A00210</strain>
        <strain evidence="3">MM415B00644</strain>
        <strain evidence="2">TM448A02292</strain>
    </source>
</reference>
<dbReference type="EMBL" id="MT142527">
    <property type="protein sequence ID" value="QJA84285.1"/>
    <property type="molecule type" value="Genomic_DNA"/>
</dbReference>
<name>A0A6H1ZWG4_9ZZZZ</name>
<feature type="coiled-coil region" evidence="1">
    <location>
        <begin position="107"/>
        <end position="134"/>
    </location>
</feature>
<dbReference type="AlphaFoldDB" id="A0A6H1ZWG4"/>
<keyword evidence="1" id="KW-0175">Coiled coil</keyword>
<proteinExistence type="predicted"/>
<evidence type="ECO:0000313" key="3">
    <source>
        <dbReference type="EMBL" id="QJA63197.1"/>
    </source>
</evidence>
<dbReference type="EMBL" id="MT144287">
    <property type="protein sequence ID" value="QJA51761.1"/>
    <property type="molecule type" value="Genomic_DNA"/>
</dbReference>
<protein>
    <submittedName>
        <fullName evidence="2">Uncharacterized protein</fullName>
    </submittedName>
</protein>
<organism evidence="2">
    <name type="scientific">viral metagenome</name>
    <dbReference type="NCBI Taxonomy" id="1070528"/>
    <lineage>
        <taxon>unclassified sequences</taxon>
        <taxon>metagenomes</taxon>
        <taxon>organismal metagenomes</taxon>
    </lineage>
</organism>
<evidence type="ECO:0000256" key="1">
    <source>
        <dbReference type="SAM" id="Coils"/>
    </source>
</evidence>
<accession>A0A6H1ZWG4</accession>
<sequence>MKKEYKGYSIEFDEKGDCFVAYKNGEQFAINISMAKLKEQIDMLTKKAFQRLPIYYNYSPEKIQEGEITSFNSVEKGVWISYGKEKQREKKGLRWDGNNLIHKTKENLAILQEIQKIVLEKERLEKKEEKLTEKLTYYTYSELCKISGQTELDG</sequence>
<evidence type="ECO:0000313" key="4">
    <source>
        <dbReference type="EMBL" id="QJA84285.1"/>
    </source>
</evidence>
<dbReference type="EMBL" id="MT141492">
    <property type="protein sequence ID" value="QJA63197.1"/>
    <property type="molecule type" value="Genomic_DNA"/>
</dbReference>
<gene>
    <name evidence="4" type="ORF">MM415A00210_0010</name>
    <name evidence="3" type="ORF">MM415B00644_0022</name>
    <name evidence="2" type="ORF">TM448A02292_0005</name>
</gene>
<evidence type="ECO:0000313" key="2">
    <source>
        <dbReference type="EMBL" id="QJA51761.1"/>
    </source>
</evidence>